<reference evidence="2 3" key="1">
    <citation type="journal article" date="2017" name="Environ. Microbiol.">
        <title>Decay of the glycolytic pathway and adaptation to intranuclear parasitism within Enterocytozoonidae microsporidia.</title>
        <authorList>
            <person name="Wiredu Boakye D."/>
            <person name="Jaroenlak P."/>
            <person name="Prachumwat A."/>
            <person name="Williams T.A."/>
            <person name="Bateman K.S."/>
            <person name="Itsathitphaisarn O."/>
            <person name="Sritunyalucksana K."/>
            <person name="Paszkiewicz K.H."/>
            <person name="Moore K.A."/>
            <person name="Stentiford G.D."/>
            <person name="Williams B.A."/>
        </authorList>
    </citation>
    <scope>NUCLEOTIDE SEQUENCE [LARGE SCALE GENOMIC DNA]</scope>
    <source>
        <strain evidence="2 3">TH1</strain>
    </source>
</reference>
<feature type="transmembrane region" description="Helical" evidence="1">
    <location>
        <begin position="362"/>
        <end position="381"/>
    </location>
</feature>
<protein>
    <submittedName>
        <fullName evidence="2">Integral membrane</fullName>
    </submittedName>
</protein>
<feature type="transmembrane region" description="Helical" evidence="1">
    <location>
        <begin position="324"/>
        <end position="342"/>
    </location>
</feature>
<dbReference type="VEuPathDB" id="MicrosporidiaDB:EHP00_2282"/>
<keyword evidence="1" id="KW-0472">Membrane</keyword>
<feature type="transmembrane region" description="Helical" evidence="1">
    <location>
        <begin position="59"/>
        <end position="79"/>
    </location>
</feature>
<feature type="transmembrane region" description="Helical" evidence="1">
    <location>
        <begin position="171"/>
        <end position="194"/>
    </location>
</feature>
<dbReference type="Proteomes" id="UP000192758">
    <property type="component" value="Unassembled WGS sequence"/>
</dbReference>
<keyword evidence="1" id="KW-0812">Transmembrane</keyword>
<evidence type="ECO:0000313" key="3">
    <source>
        <dbReference type="Proteomes" id="UP000192758"/>
    </source>
</evidence>
<comment type="caution">
    <text evidence="2">The sequence shown here is derived from an EMBL/GenBank/DDBJ whole genome shotgun (WGS) entry which is preliminary data.</text>
</comment>
<accession>A0A1W0E3K8</accession>
<organism evidence="2 3">
    <name type="scientific">Ecytonucleospora hepatopenaei</name>
    <dbReference type="NCBI Taxonomy" id="646526"/>
    <lineage>
        <taxon>Eukaryota</taxon>
        <taxon>Fungi</taxon>
        <taxon>Fungi incertae sedis</taxon>
        <taxon>Microsporidia</taxon>
        <taxon>Enterocytozoonidae</taxon>
        <taxon>Ecytonucleospora</taxon>
    </lineage>
</organism>
<evidence type="ECO:0000256" key="1">
    <source>
        <dbReference type="SAM" id="Phobius"/>
    </source>
</evidence>
<sequence length="385" mass="45665">MLNIFNLNLFSLPITIISAIFLFFLLWPNFVYNDRVIQNGILKEVEKINKLYFHTYNSLYLTTILSISVLLHQICMLIIHSISKYKVVLEIKEKIDDKKRIILTYSNLYNNTNNLYNNNLYNGNLYNNNLYNNTNNNLYNNTNNNLYNNTNNNLYNNTNILCNILFIYFKYFIFFLHYIMLSLNFIVLVIYWSLYFSNKDLICGDPDTRIDIDIFTDICLHLIPFIYSCIIEMVIIVNKKKYCKNTYNTDNTDNTHNLYNGNSIICKISYIDYIENNNICNNNICNNTICNNNLYNTIYITNNTDYICNTYTHHIIHNKVRLGIYYYMTYIFIMFLFCEQELNEYPYGFMDRLHGIGRGYLVGAFMVGTSIVADIIAYIFMRIGK</sequence>
<proteinExistence type="predicted"/>
<name>A0A1W0E3K8_9MICR</name>
<feature type="transmembrane region" description="Helical" evidence="1">
    <location>
        <begin position="7"/>
        <end position="27"/>
    </location>
</feature>
<evidence type="ECO:0000313" key="2">
    <source>
        <dbReference type="EMBL" id="OQS53821.1"/>
    </source>
</evidence>
<gene>
    <name evidence="2" type="ORF">EHP00_2282</name>
</gene>
<dbReference type="EMBL" id="MNPJ01000025">
    <property type="protein sequence ID" value="OQS53821.1"/>
    <property type="molecule type" value="Genomic_DNA"/>
</dbReference>
<keyword evidence="3" id="KW-1185">Reference proteome</keyword>
<keyword evidence="1" id="KW-1133">Transmembrane helix</keyword>
<dbReference type="AlphaFoldDB" id="A0A1W0E3K8"/>
<feature type="transmembrane region" description="Helical" evidence="1">
    <location>
        <begin position="214"/>
        <end position="237"/>
    </location>
</feature>